<gene>
    <name evidence="2" type="ORF">LX83_004996</name>
</gene>
<feature type="compositionally biased region" description="Low complexity" evidence="1">
    <location>
        <begin position="39"/>
        <end position="61"/>
    </location>
</feature>
<dbReference type="PROSITE" id="PS51257">
    <property type="entry name" value="PROKAR_LIPOPROTEIN"/>
    <property type="match status" value="1"/>
</dbReference>
<evidence type="ECO:0000256" key="1">
    <source>
        <dbReference type="SAM" id="MobiDB-lite"/>
    </source>
</evidence>
<dbReference type="RefSeq" id="WP_253775648.1">
    <property type="nucleotide sequence ID" value="NZ_JAMTCK010000012.1"/>
</dbReference>
<dbReference type="EMBL" id="JAMTCK010000012">
    <property type="protein sequence ID" value="MCP2168122.1"/>
    <property type="molecule type" value="Genomic_DNA"/>
</dbReference>
<reference evidence="2" key="1">
    <citation type="submission" date="2022-06" db="EMBL/GenBank/DDBJ databases">
        <title>Genomic Encyclopedia of Archaeal and Bacterial Type Strains, Phase II (KMG-II): from individual species to whole genera.</title>
        <authorList>
            <person name="Goeker M."/>
        </authorList>
    </citation>
    <scope>NUCLEOTIDE SEQUENCE</scope>
    <source>
        <strain evidence="2">DSM 43935</strain>
    </source>
</reference>
<protein>
    <submittedName>
        <fullName evidence="2">Uncharacterized protein</fullName>
    </submittedName>
</protein>
<evidence type="ECO:0000313" key="2">
    <source>
        <dbReference type="EMBL" id="MCP2168122.1"/>
    </source>
</evidence>
<keyword evidence="3" id="KW-1185">Reference proteome</keyword>
<accession>A0AAE3GH28</accession>
<evidence type="ECO:0000313" key="3">
    <source>
        <dbReference type="Proteomes" id="UP001206128"/>
    </source>
</evidence>
<organism evidence="2 3">
    <name type="scientific">Goodfellowiella coeruleoviolacea</name>
    <dbReference type="NCBI Taxonomy" id="334858"/>
    <lineage>
        <taxon>Bacteria</taxon>
        <taxon>Bacillati</taxon>
        <taxon>Actinomycetota</taxon>
        <taxon>Actinomycetes</taxon>
        <taxon>Pseudonocardiales</taxon>
        <taxon>Pseudonocardiaceae</taxon>
        <taxon>Goodfellowiella</taxon>
    </lineage>
</organism>
<comment type="caution">
    <text evidence="2">The sequence shown here is derived from an EMBL/GenBank/DDBJ whole genome shotgun (WGS) entry which is preliminary data.</text>
</comment>
<proteinExistence type="predicted"/>
<feature type="region of interest" description="Disordered" evidence="1">
    <location>
        <begin position="34"/>
        <end position="61"/>
    </location>
</feature>
<dbReference type="AlphaFoldDB" id="A0AAE3GH28"/>
<name>A0AAE3GH28_9PSEU</name>
<dbReference type="Proteomes" id="UP001206128">
    <property type="component" value="Unassembled WGS sequence"/>
</dbReference>
<sequence>MMVTLKGERVLRAVRELLSVAVLVGLGVLTGCSSGGGTPTPTAPTSTSTTAAATSTTTTTTGPLLSRFGARLERQQLVRCDTDPFGSVCVQSIRNLGGTARDLVTIAGAMGEQYAGVVAEAQKVKAAADEWTEHCVHTDAGSTERSACLPTMGTLRTGSEAMLDRIYEVEQP</sequence>